<feature type="region of interest" description="Disordered" evidence="1">
    <location>
        <begin position="178"/>
        <end position="272"/>
    </location>
</feature>
<dbReference type="GO" id="GO:0071111">
    <property type="term" value="F:cyclic-guanylate-specific phosphodiesterase activity"/>
    <property type="evidence" value="ECO:0007669"/>
    <property type="project" value="InterPro"/>
</dbReference>
<evidence type="ECO:0000313" key="4">
    <source>
        <dbReference type="Proteomes" id="UP000054770"/>
    </source>
</evidence>
<reference evidence="3" key="1">
    <citation type="submission" date="2016-01" db="EMBL/GenBank/DDBJ databases">
        <authorList>
            <person name="Peeters C."/>
        </authorList>
    </citation>
    <scope>NUCLEOTIDE SEQUENCE [LARGE SCALE GENOMIC DNA]</scope>
    <source>
        <strain evidence="3">LMG 22940</strain>
    </source>
</reference>
<gene>
    <name evidence="3" type="ORF">AWB68_07797</name>
</gene>
<dbReference type="InterPro" id="IPR050706">
    <property type="entry name" value="Cyclic-di-GMP_PDE-like"/>
</dbReference>
<comment type="caution">
    <text evidence="3">The sequence shown here is derived from an EMBL/GenBank/DDBJ whole genome shotgun (WGS) entry which is preliminary data.</text>
</comment>
<proteinExistence type="predicted"/>
<dbReference type="SUPFAM" id="SSF141868">
    <property type="entry name" value="EAL domain-like"/>
    <property type="match status" value="1"/>
</dbReference>
<organism evidence="3 4">
    <name type="scientific">Caballeronia choica</name>
    <dbReference type="NCBI Taxonomy" id="326476"/>
    <lineage>
        <taxon>Bacteria</taxon>
        <taxon>Pseudomonadati</taxon>
        <taxon>Pseudomonadota</taxon>
        <taxon>Betaproteobacteria</taxon>
        <taxon>Burkholderiales</taxon>
        <taxon>Burkholderiaceae</taxon>
        <taxon>Caballeronia</taxon>
    </lineage>
</organism>
<dbReference type="InterPro" id="IPR001633">
    <property type="entry name" value="EAL_dom"/>
</dbReference>
<dbReference type="Gene3D" id="3.20.20.450">
    <property type="entry name" value="EAL domain"/>
    <property type="match status" value="1"/>
</dbReference>
<name>A0A158KXT2_9BURK</name>
<feature type="compositionally biased region" description="Basic and acidic residues" evidence="1">
    <location>
        <begin position="192"/>
        <end position="202"/>
    </location>
</feature>
<dbReference type="PANTHER" id="PTHR33121">
    <property type="entry name" value="CYCLIC DI-GMP PHOSPHODIESTERASE PDEF"/>
    <property type="match status" value="1"/>
</dbReference>
<dbReference type="EMBL" id="FCON02000200">
    <property type="protein sequence ID" value="SAL85775.1"/>
    <property type="molecule type" value="Genomic_DNA"/>
</dbReference>
<keyword evidence="4" id="KW-1185">Reference proteome</keyword>
<accession>A0A158KXT2</accession>
<dbReference type="InterPro" id="IPR035919">
    <property type="entry name" value="EAL_sf"/>
</dbReference>
<protein>
    <submittedName>
        <fullName evidence="3">Diguanylate cyclase/phosphodiesterase with PAS/PAC sensor(S)</fullName>
    </submittedName>
</protein>
<evidence type="ECO:0000313" key="3">
    <source>
        <dbReference type="EMBL" id="SAL85775.1"/>
    </source>
</evidence>
<dbReference type="PANTHER" id="PTHR33121:SF70">
    <property type="entry name" value="SIGNALING PROTEIN YKOW"/>
    <property type="match status" value="1"/>
</dbReference>
<feature type="region of interest" description="Disordered" evidence="1">
    <location>
        <begin position="60"/>
        <end position="125"/>
    </location>
</feature>
<feature type="domain" description="EAL" evidence="2">
    <location>
        <begin position="1"/>
        <end position="60"/>
    </location>
</feature>
<dbReference type="AlphaFoldDB" id="A0A158KXT2"/>
<dbReference type="Pfam" id="PF00563">
    <property type="entry name" value="EAL"/>
    <property type="match status" value="1"/>
</dbReference>
<dbReference type="PROSITE" id="PS50883">
    <property type="entry name" value="EAL"/>
    <property type="match status" value="1"/>
</dbReference>
<sequence>MVEAMVALARALGMGTVAEGIETETQLGLVKELGCDVVQGHFIGRPAPAARIEPFAETRFGPAPAASSSSQDARSGPRWRSTRSRPVRLASAASDELESTPRALKRAKSQHLIPPGDALHPGRVNQAFSGDDASIRSSLSVSRACGYTRSLRLPTSLGPHGPQANPVFHRPLRGRLRHARGQAPQYRAARAQHADFEARSRTATDALRTRPARHDADRGGAPHVSPLHADHARHRPRARAIEPARRDHHGSRFARNGGVGSGKRLTGVTREV</sequence>
<evidence type="ECO:0000256" key="1">
    <source>
        <dbReference type="SAM" id="MobiDB-lite"/>
    </source>
</evidence>
<evidence type="ECO:0000259" key="2">
    <source>
        <dbReference type="PROSITE" id="PS50883"/>
    </source>
</evidence>
<dbReference type="Proteomes" id="UP000054770">
    <property type="component" value="Unassembled WGS sequence"/>
</dbReference>